<reference evidence="2 3" key="1">
    <citation type="journal article" date="2016" name="Mol. Biol. Evol.">
        <title>Comparative Genomics of Early-Diverging Mushroom-Forming Fungi Provides Insights into the Origins of Lignocellulose Decay Capabilities.</title>
        <authorList>
            <person name="Nagy L.G."/>
            <person name="Riley R."/>
            <person name="Tritt A."/>
            <person name="Adam C."/>
            <person name="Daum C."/>
            <person name="Floudas D."/>
            <person name="Sun H."/>
            <person name="Yadav J.S."/>
            <person name="Pangilinan J."/>
            <person name="Larsson K.H."/>
            <person name="Matsuura K."/>
            <person name="Barry K."/>
            <person name="Labutti K."/>
            <person name="Kuo R."/>
            <person name="Ohm R.A."/>
            <person name="Bhattacharya S.S."/>
            <person name="Shirouzu T."/>
            <person name="Yoshinaga Y."/>
            <person name="Martin F.M."/>
            <person name="Grigoriev I.V."/>
            <person name="Hibbett D.S."/>
        </authorList>
    </citation>
    <scope>NUCLEOTIDE SEQUENCE [LARGE SCALE GENOMIC DNA]</scope>
    <source>
        <strain evidence="2 3">HHB12733</strain>
    </source>
</reference>
<feature type="region of interest" description="Disordered" evidence="1">
    <location>
        <begin position="23"/>
        <end position="59"/>
    </location>
</feature>
<proteinExistence type="predicted"/>
<dbReference type="EMBL" id="KV424105">
    <property type="protein sequence ID" value="KZT51485.1"/>
    <property type="molecule type" value="Genomic_DNA"/>
</dbReference>
<gene>
    <name evidence="2" type="ORF">CALCODRAFT_134144</name>
</gene>
<name>A0A165CVN6_9BASI</name>
<accession>A0A165CVN6</accession>
<dbReference type="InParanoid" id="A0A165CVN6"/>
<evidence type="ECO:0000256" key="1">
    <source>
        <dbReference type="SAM" id="MobiDB-lite"/>
    </source>
</evidence>
<evidence type="ECO:0000313" key="2">
    <source>
        <dbReference type="EMBL" id="KZT51485.1"/>
    </source>
</evidence>
<keyword evidence="3" id="KW-1185">Reference proteome</keyword>
<organism evidence="2 3">
    <name type="scientific">Calocera cornea HHB12733</name>
    <dbReference type="NCBI Taxonomy" id="1353952"/>
    <lineage>
        <taxon>Eukaryota</taxon>
        <taxon>Fungi</taxon>
        <taxon>Dikarya</taxon>
        <taxon>Basidiomycota</taxon>
        <taxon>Agaricomycotina</taxon>
        <taxon>Dacrymycetes</taxon>
        <taxon>Dacrymycetales</taxon>
        <taxon>Dacrymycetaceae</taxon>
        <taxon>Calocera</taxon>
    </lineage>
</organism>
<sequence length="223" mass="23062">MDRLRCLLPSFLLAHSLRPASFGRQQSAAGGERAGQEGRRAAAPGEHGSRGAGEQGSRGAGRLCLRRHIGLLYPSLPSRVRASAERPGSCPCTVQCRSRAHKADAVSCRVPSAEAGPGPGRRWGGGSRVGLSFIIAPEPGSPLSPCSRRGCRPACVRGAVGRYGGTDGRAARGKRKRHSFFVMSFGAMNRRAPGRANQGCANGLGRGGRAAAREGVPSAAGDG</sequence>
<dbReference type="AlphaFoldDB" id="A0A165CVN6"/>
<dbReference type="Proteomes" id="UP000076842">
    <property type="component" value="Unassembled WGS sequence"/>
</dbReference>
<feature type="compositionally biased region" description="Gly residues" evidence="1">
    <location>
        <begin position="50"/>
        <end position="59"/>
    </location>
</feature>
<evidence type="ECO:0000313" key="3">
    <source>
        <dbReference type="Proteomes" id="UP000076842"/>
    </source>
</evidence>
<protein>
    <submittedName>
        <fullName evidence="2">Uncharacterized protein</fullName>
    </submittedName>
</protein>
<feature type="region of interest" description="Disordered" evidence="1">
    <location>
        <begin position="195"/>
        <end position="223"/>
    </location>
</feature>